<keyword evidence="3 6" id="KW-1133">Transmembrane helix</keyword>
<evidence type="ECO:0000313" key="9">
    <source>
        <dbReference type="Proteomes" id="UP000184164"/>
    </source>
</evidence>
<dbReference type="PRINTS" id="PR01490">
    <property type="entry name" value="RTXTOXIND"/>
</dbReference>
<dbReference type="GO" id="GO:0016020">
    <property type="term" value="C:membrane"/>
    <property type="evidence" value="ECO:0007669"/>
    <property type="project" value="UniProtKB-SubCell"/>
</dbReference>
<protein>
    <submittedName>
        <fullName evidence="8">Multidrug resistance efflux pump</fullName>
    </submittedName>
</protein>
<organism evidence="8 9">
    <name type="scientific">Mariniphaga anaerophila</name>
    <dbReference type="NCBI Taxonomy" id="1484053"/>
    <lineage>
        <taxon>Bacteria</taxon>
        <taxon>Pseudomonadati</taxon>
        <taxon>Bacteroidota</taxon>
        <taxon>Bacteroidia</taxon>
        <taxon>Marinilabiliales</taxon>
        <taxon>Prolixibacteraceae</taxon>
        <taxon>Mariniphaga</taxon>
    </lineage>
</organism>
<dbReference type="EMBL" id="FQUM01000001">
    <property type="protein sequence ID" value="SHE43182.1"/>
    <property type="molecule type" value="Genomic_DNA"/>
</dbReference>
<dbReference type="InterPro" id="IPR050739">
    <property type="entry name" value="MFP"/>
</dbReference>
<keyword evidence="2 6" id="KW-0812">Transmembrane</keyword>
<evidence type="ECO:0000313" key="8">
    <source>
        <dbReference type="EMBL" id="SHE43182.1"/>
    </source>
</evidence>
<evidence type="ECO:0000256" key="2">
    <source>
        <dbReference type="ARBA" id="ARBA00022692"/>
    </source>
</evidence>
<sequence length="436" mass="50598">MSDNNHIELRSEEVQEILGTPPRWIIRWGITIMLLVVLVLLTGSYFYKYPDIISARVTILSENPPVQIVAKSNGKLDQLFVENNQHVESDEILGVVENTANYKDAYRLLEKLQTIGLWFNSPVQFNEISFSEHYSLGQYHPYLSSFESQLRSYQTFLTYNPYNQRIESLQKQVQDYKNYFERSRDQIVVLRQDYELAFNQFYRDSTLYRQQIMSEVDYEKSKAAMLKQKYSYQNAMTGLANTQITMNNLQQQIQEQEVLKAEAGSQLLATLKERYDNLNNQLKEWEQLYVLKTPIQGRITFTSVWSPNQFINAGDVVFTVVPEKEQTIIGRATVPIAGAGKVEVGQRVNIKLDNYPHIEYGIVSGRVTNISMVPVITDKGAFYTAEISLENSLVTNYNRELPFNQEMQGEAEIVTKDRRLLERLIEPLVSIMRERM</sequence>
<evidence type="ECO:0000256" key="1">
    <source>
        <dbReference type="ARBA" id="ARBA00004167"/>
    </source>
</evidence>
<dbReference type="Gene3D" id="2.40.30.170">
    <property type="match status" value="1"/>
</dbReference>
<keyword evidence="9" id="KW-1185">Reference proteome</keyword>
<feature type="coiled-coil region" evidence="5">
    <location>
        <begin position="239"/>
        <end position="288"/>
    </location>
</feature>
<evidence type="ECO:0000256" key="6">
    <source>
        <dbReference type="SAM" id="Phobius"/>
    </source>
</evidence>
<gene>
    <name evidence="8" type="ORF">SAMN05444274_101345</name>
</gene>
<proteinExistence type="predicted"/>
<accession>A0A1M4TFA0</accession>
<keyword evidence="5" id="KW-0175">Coiled coil</keyword>
<evidence type="ECO:0000256" key="4">
    <source>
        <dbReference type="ARBA" id="ARBA00023136"/>
    </source>
</evidence>
<keyword evidence="4 6" id="KW-0472">Membrane</keyword>
<evidence type="ECO:0000256" key="5">
    <source>
        <dbReference type="SAM" id="Coils"/>
    </source>
</evidence>
<dbReference type="PANTHER" id="PTHR30386">
    <property type="entry name" value="MEMBRANE FUSION SUBUNIT OF EMRAB-TOLC MULTIDRUG EFFLUX PUMP"/>
    <property type="match status" value="1"/>
</dbReference>
<dbReference type="Proteomes" id="UP000184164">
    <property type="component" value="Unassembled WGS sequence"/>
</dbReference>
<dbReference type="InterPro" id="IPR058982">
    <property type="entry name" value="Beta-barrel_AprE"/>
</dbReference>
<evidence type="ECO:0000259" key="7">
    <source>
        <dbReference type="Pfam" id="PF26002"/>
    </source>
</evidence>
<feature type="transmembrane region" description="Helical" evidence="6">
    <location>
        <begin position="25"/>
        <end position="47"/>
    </location>
</feature>
<dbReference type="RefSeq" id="WP_139249581.1">
    <property type="nucleotide sequence ID" value="NZ_FQUM01000001.1"/>
</dbReference>
<dbReference type="Pfam" id="PF26002">
    <property type="entry name" value="Beta-barrel_AprE"/>
    <property type="match status" value="1"/>
</dbReference>
<dbReference type="OrthoDB" id="7057889at2"/>
<comment type="subcellular location">
    <subcellularLocation>
        <location evidence="1">Membrane</location>
        <topology evidence="1">Single-pass membrane protein</topology>
    </subcellularLocation>
</comment>
<dbReference type="AlphaFoldDB" id="A0A1M4TFA0"/>
<dbReference type="PANTHER" id="PTHR30386:SF26">
    <property type="entry name" value="TRANSPORT PROTEIN COMB"/>
    <property type="match status" value="1"/>
</dbReference>
<feature type="domain" description="AprE-like beta-barrel" evidence="7">
    <location>
        <begin position="331"/>
        <end position="416"/>
    </location>
</feature>
<reference evidence="8 9" key="1">
    <citation type="submission" date="2016-11" db="EMBL/GenBank/DDBJ databases">
        <authorList>
            <person name="Jaros S."/>
            <person name="Januszkiewicz K."/>
            <person name="Wedrychowicz H."/>
        </authorList>
    </citation>
    <scope>NUCLEOTIDE SEQUENCE [LARGE SCALE GENOMIC DNA]</scope>
    <source>
        <strain evidence="8 9">DSM 26910</strain>
    </source>
</reference>
<dbReference type="STRING" id="1484053.SAMN05444274_101345"/>
<name>A0A1M4TFA0_9BACT</name>
<evidence type="ECO:0000256" key="3">
    <source>
        <dbReference type="ARBA" id="ARBA00022989"/>
    </source>
</evidence>